<dbReference type="EMBL" id="CM045760">
    <property type="protein sequence ID" value="KAI8027654.1"/>
    <property type="molecule type" value="Genomic_DNA"/>
</dbReference>
<keyword evidence="2" id="KW-1185">Reference proteome</keyword>
<evidence type="ECO:0000313" key="1">
    <source>
        <dbReference type="EMBL" id="KAI8027654.1"/>
    </source>
</evidence>
<sequence length="528" mass="57876">MASVPQSSWFYYYTNTLSVRPTNTNTNTNTKANPSRNCTFKALKASSSSSNAESSPPKPKHKPNSSYSPEKSSQAEPSKTHDPVKLAFAKATAYKKSNPTPNVIIVQNQNPLSLSESDETGITNELACNEMEKENEKNIEIIAGSSSGIADKSEALFSECAKLDTKNDGSPSEVTIGGNQEVPASVKLGMEKAKEYLKNKGVMGSSRSVEESQTNSGLKGGNALFDKMVAKKEERKISSIDFMGLDFGEKKKSRGLPAGLVPVADSFPERDLRDVEILVGDTSNFGNATVSKPSSTEEDKSDIYKPKISTWGVFPRPSNISKTFGGGRVIRPGEVLETSEDKSAKEEHTRELLAAYKSKVGLSIDPKLKSECKKALKDGDFLMDLGKLKEALPFYEEVMNKLTFQSELHGLAALQWSICQDSLSRPNEARVMYEKLQSHPNVKVSKKAKQFLFAFQAMEMMKMKSTTLSPINTGYQNYFEAFIEDKANYGLKDAEVEESALNQALPYIIFLASPILVVLLIAAVQKGI</sequence>
<comment type="caution">
    <text evidence="1">The sequence shown here is derived from an EMBL/GenBank/DDBJ whole genome shotgun (WGS) entry which is preliminary data.</text>
</comment>
<name>A0ACC0IT83_9ERIC</name>
<dbReference type="Proteomes" id="UP001060215">
    <property type="component" value="Chromosome 3"/>
</dbReference>
<accession>A0ACC0IT83</accession>
<protein>
    <submittedName>
        <fullName evidence="1">Uncharacterized protein</fullName>
    </submittedName>
</protein>
<evidence type="ECO:0000313" key="2">
    <source>
        <dbReference type="Proteomes" id="UP001060215"/>
    </source>
</evidence>
<gene>
    <name evidence="1" type="ORF">LOK49_LG02G01599</name>
</gene>
<reference evidence="1 2" key="1">
    <citation type="journal article" date="2022" name="Plant J.">
        <title>Chromosome-level genome of Camellia lanceoleosa provides a valuable resource for understanding genome evolution and self-incompatibility.</title>
        <authorList>
            <person name="Gong W."/>
            <person name="Xiao S."/>
            <person name="Wang L."/>
            <person name="Liao Z."/>
            <person name="Chang Y."/>
            <person name="Mo W."/>
            <person name="Hu G."/>
            <person name="Li W."/>
            <person name="Zhao G."/>
            <person name="Zhu H."/>
            <person name="Hu X."/>
            <person name="Ji K."/>
            <person name="Xiang X."/>
            <person name="Song Q."/>
            <person name="Yuan D."/>
            <person name="Jin S."/>
            <person name="Zhang L."/>
        </authorList>
    </citation>
    <scope>NUCLEOTIDE SEQUENCE [LARGE SCALE GENOMIC DNA]</scope>
    <source>
        <strain evidence="1">SQ_2022a</strain>
    </source>
</reference>
<proteinExistence type="predicted"/>
<organism evidence="1 2">
    <name type="scientific">Camellia lanceoleosa</name>
    <dbReference type="NCBI Taxonomy" id="1840588"/>
    <lineage>
        <taxon>Eukaryota</taxon>
        <taxon>Viridiplantae</taxon>
        <taxon>Streptophyta</taxon>
        <taxon>Embryophyta</taxon>
        <taxon>Tracheophyta</taxon>
        <taxon>Spermatophyta</taxon>
        <taxon>Magnoliopsida</taxon>
        <taxon>eudicotyledons</taxon>
        <taxon>Gunneridae</taxon>
        <taxon>Pentapetalae</taxon>
        <taxon>asterids</taxon>
        <taxon>Ericales</taxon>
        <taxon>Theaceae</taxon>
        <taxon>Camellia</taxon>
    </lineage>
</organism>